<dbReference type="GO" id="GO:0030145">
    <property type="term" value="F:manganese ion binding"/>
    <property type="evidence" value="ECO:0007669"/>
    <property type="project" value="InterPro"/>
</dbReference>
<dbReference type="EMBL" id="JAEQMG010000150">
    <property type="protein sequence ID" value="MBK6089770.1"/>
    <property type="molecule type" value="Genomic_DNA"/>
</dbReference>
<keyword evidence="3" id="KW-0378">Hydrolase</keyword>
<comment type="catalytic activity">
    <reaction evidence="5">
        <text>O-phospho-L-tyrosyl-[protein] + H2O = L-tyrosyl-[protein] + phosphate</text>
        <dbReference type="Rhea" id="RHEA:10684"/>
        <dbReference type="Rhea" id="RHEA-COMP:10136"/>
        <dbReference type="Rhea" id="RHEA-COMP:20101"/>
        <dbReference type="ChEBI" id="CHEBI:15377"/>
        <dbReference type="ChEBI" id="CHEBI:43474"/>
        <dbReference type="ChEBI" id="CHEBI:46858"/>
        <dbReference type="ChEBI" id="CHEBI:61978"/>
        <dbReference type="EC" id="3.1.3.48"/>
    </reaction>
</comment>
<dbReference type="Gene3D" id="3.20.20.140">
    <property type="entry name" value="Metal-dependent hydrolases"/>
    <property type="match status" value="1"/>
</dbReference>
<name>A0A934WTV9_9FIRM</name>
<evidence type="ECO:0000256" key="4">
    <source>
        <dbReference type="ARBA" id="ARBA00022912"/>
    </source>
</evidence>
<dbReference type="GO" id="GO:0004725">
    <property type="term" value="F:protein tyrosine phosphatase activity"/>
    <property type="evidence" value="ECO:0007669"/>
    <property type="project" value="UniProtKB-EC"/>
</dbReference>
<protein>
    <recommendedName>
        <fullName evidence="2">protein-tyrosine-phosphatase</fullName>
        <ecNumber evidence="2">3.1.3.48</ecNumber>
    </recommendedName>
</protein>
<gene>
    <name evidence="6" type="ORF">JKK62_14155</name>
</gene>
<keyword evidence="4" id="KW-0904">Protein phosphatase</keyword>
<dbReference type="EC" id="3.1.3.48" evidence="2"/>
<proteinExistence type="inferred from homology"/>
<dbReference type="PANTHER" id="PTHR39181">
    <property type="entry name" value="TYROSINE-PROTEIN PHOSPHATASE YWQE"/>
    <property type="match status" value="1"/>
</dbReference>
<evidence type="ECO:0000256" key="5">
    <source>
        <dbReference type="ARBA" id="ARBA00051722"/>
    </source>
</evidence>
<evidence type="ECO:0000256" key="3">
    <source>
        <dbReference type="ARBA" id="ARBA00022801"/>
    </source>
</evidence>
<organism evidence="6 7">
    <name type="scientific">Ruminococcus difficilis</name>
    <dbReference type="NCBI Taxonomy" id="2763069"/>
    <lineage>
        <taxon>Bacteria</taxon>
        <taxon>Bacillati</taxon>
        <taxon>Bacillota</taxon>
        <taxon>Clostridia</taxon>
        <taxon>Eubacteriales</taxon>
        <taxon>Oscillospiraceae</taxon>
        <taxon>Ruminococcus</taxon>
    </lineage>
</organism>
<dbReference type="PANTHER" id="PTHR39181:SF1">
    <property type="entry name" value="TYROSINE-PROTEIN PHOSPHATASE YWQE"/>
    <property type="match status" value="1"/>
</dbReference>
<accession>A0A934WTV9</accession>
<evidence type="ECO:0000256" key="2">
    <source>
        <dbReference type="ARBA" id="ARBA00013064"/>
    </source>
</evidence>
<dbReference type="RefSeq" id="WP_201428478.1">
    <property type="nucleotide sequence ID" value="NZ_JAEQMG010000150.1"/>
</dbReference>
<dbReference type="Pfam" id="PF19567">
    <property type="entry name" value="CpsB_CapC"/>
    <property type="match status" value="1"/>
</dbReference>
<evidence type="ECO:0000256" key="1">
    <source>
        <dbReference type="ARBA" id="ARBA00005750"/>
    </source>
</evidence>
<dbReference type="InterPro" id="IPR016195">
    <property type="entry name" value="Pol/histidinol_Pase-like"/>
</dbReference>
<comment type="similarity">
    <text evidence="1">Belongs to the metallo-dependent hydrolases superfamily. CpsB/CapC family.</text>
</comment>
<dbReference type="PIRSF" id="PIRSF016557">
    <property type="entry name" value="Caps_synth_CpsB"/>
    <property type="match status" value="1"/>
</dbReference>
<evidence type="ECO:0000313" key="6">
    <source>
        <dbReference type="EMBL" id="MBK6089770.1"/>
    </source>
</evidence>
<dbReference type="InterPro" id="IPR016667">
    <property type="entry name" value="Caps_polysacc_synth_CpsB/CapC"/>
</dbReference>
<sequence length="242" mass="28079">MQLYDMHSHILPAFDDGAKTVEDSLALIDCLKRQGVRNICLTPHFYTHEMGVEDFLFSRQEAFERFKPYIPDDVNIVLGAEVYVTHYLFNNNDLSGLTYGNSKYILTEFAYSSTFNDRTMQFLDMLMRNHGLIPVIPHVERYEYLIDNPEVIREMQDMGIIIQTNIKNYVSKAPFFKRRKLLKYIANGWIDILGSDAHSFSHNTPEDFSEAMKTIAEKCGEDTLARMMKNSEKIFSRAIFGN</sequence>
<reference evidence="6" key="1">
    <citation type="submission" date="2021-01" db="EMBL/GenBank/DDBJ databases">
        <title>Genome public.</title>
        <authorList>
            <person name="Liu C."/>
            <person name="Sun Q."/>
        </authorList>
    </citation>
    <scope>NUCLEOTIDE SEQUENCE</scope>
    <source>
        <strain evidence="6">M6</strain>
    </source>
</reference>
<dbReference type="AlphaFoldDB" id="A0A934WTV9"/>
<keyword evidence="7" id="KW-1185">Reference proteome</keyword>
<evidence type="ECO:0000313" key="7">
    <source>
        <dbReference type="Proteomes" id="UP000633365"/>
    </source>
</evidence>
<comment type="caution">
    <text evidence="6">The sequence shown here is derived from an EMBL/GenBank/DDBJ whole genome shotgun (WGS) entry which is preliminary data.</text>
</comment>
<dbReference type="SUPFAM" id="SSF89550">
    <property type="entry name" value="PHP domain-like"/>
    <property type="match status" value="1"/>
</dbReference>
<dbReference type="Proteomes" id="UP000633365">
    <property type="component" value="Unassembled WGS sequence"/>
</dbReference>